<dbReference type="Pfam" id="PF02893">
    <property type="entry name" value="GRAM"/>
    <property type="match status" value="1"/>
</dbReference>
<dbReference type="InterPro" id="IPR004182">
    <property type="entry name" value="GRAM"/>
</dbReference>
<gene>
    <name evidence="1" type="ORF">AS202_19115</name>
</gene>
<evidence type="ECO:0000313" key="2">
    <source>
        <dbReference type="Proteomes" id="UP000069030"/>
    </source>
</evidence>
<evidence type="ECO:0000313" key="1">
    <source>
        <dbReference type="EMBL" id="ALU28127.1"/>
    </source>
</evidence>
<dbReference type="Proteomes" id="UP000069030">
    <property type="component" value="Chromosome"/>
</dbReference>
<proteinExistence type="predicted"/>
<sequence>MKIGNDTIGISNSDKITILVFFFTVYVLIMLLFDWLFDGAIKSWENYLLKGLVYSIVLSVLMYYAIKTLTKRVELKLQIPLAEGEELEVYGVANMFLGKEALGGKLGMTEDTLVFHSHKFNIQKSTVRIPFEDIKSIKPCRVMWLLNNGIEVQTATDRCVFVVNDRKTWLEVIQKKIK</sequence>
<reference evidence="1 2" key="1">
    <citation type="journal article" date="2016" name="J. Zhejiang Univ. Sci. B">
        <title>Antibiotic resistance mechanisms of Myroides sp.</title>
        <authorList>
            <person name="Hu S."/>
            <person name="Yuan S."/>
            <person name="Qu H."/>
            <person name="Jiang T."/>
            <person name="Zhou Y."/>
            <person name="Wang M."/>
            <person name="Ming D."/>
        </authorList>
    </citation>
    <scope>NUCLEOTIDE SEQUENCE [LARGE SCALE GENOMIC DNA]</scope>
    <source>
        <strain evidence="1 2">PR63039</strain>
    </source>
</reference>
<dbReference type="KEGG" id="mod:AS202_19115"/>
<dbReference type="EMBL" id="CP013690">
    <property type="protein sequence ID" value="ALU28127.1"/>
    <property type="molecule type" value="Genomic_DNA"/>
</dbReference>
<name>A0A0S7E772_9FLAO</name>
<dbReference type="eggNOG" id="ENOG5032T4Z">
    <property type="taxonomic scope" value="Bacteria"/>
</dbReference>
<organism evidence="1 2">
    <name type="scientific">Myroides odoratimimus</name>
    <dbReference type="NCBI Taxonomy" id="76832"/>
    <lineage>
        <taxon>Bacteria</taxon>
        <taxon>Pseudomonadati</taxon>
        <taxon>Bacteroidota</taxon>
        <taxon>Flavobacteriia</taxon>
        <taxon>Flavobacteriales</taxon>
        <taxon>Flavobacteriaceae</taxon>
        <taxon>Myroides</taxon>
    </lineage>
</organism>
<dbReference type="InterPro" id="IPR011993">
    <property type="entry name" value="PH-like_dom_sf"/>
</dbReference>
<accession>A0A0S7E772</accession>
<dbReference type="AlphaFoldDB" id="A0A0S7E772"/>
<protein>
    <submittedName>
        <fullName evidence="1">Uncharacterized protein</fullName>
    </submittedName>
</protein>
<dbReference type="RefSeq" id="WP_006261376.1">
    <property type="nucleotide sequence ID" value="NZ_BCMQ01000004.1"/>
</dbReference>
<dbReference type="Gene3D" id="2.30.29.30">
    <property type="entry name" value="Pleckstrin-homology domain (PH domain)/Phosphotyrosine-binding domain (PTB)"/>
    <property type="match status" value="1"/>
</dbReference>